<name>A0AA89ATQ3_9ASTE</name>
<reference evidence="3" key="1">
    <citation type="submission" date="2022-12" db="EMBL/GenBank/DDBJ databases">
        <title>Draft genome assemblies for two species of Escallonia (Escalloniales).</title>
        <authorList>
            <person name="Chanderbali A."/>
            <person name="Dervinis C."/>
            <person name="Anghel I."/>
            <person name="Soltis D."/>
            <person name="Soltis P."/>
            <person name="Zapata F."/>
        </authorList>
    </citation>
    <scope>NUCLEOTIDE SEQUENCE</scope>
    <source>
        <strain evidence="3">UCBG64.0493</strain>
        <tissue evidence="3">Leaf</tissue>
    </source>
</reference>
<comment type="caution">
    <text evidence="3">The sequence shown here is derived from an EMBL/GenBank/DDBJ whole genome shotgun (WGS) entry which is preliminary data.</text>
</comment>
<evidence type="ECO:0000313" key="4">
    <source>
        <dbReference type="Proteomes" id="UP001188597"/>
    </source>
</evidence>
<sequence>MLGYGKDREGLVLQECQLHETRPHAHSSGGGDEERMVTRKQKAEKSHETEQAPKKSKSDNGNTGQSENDNGRSTADIAAEFEKFCKATIEHITIEQMSEILELNGEESSGDDDAVMPRW</sequence>
<proteinExistence type="predicted"/>
<feature type="compositionally biased region" description="Basic and acidic residues" evidence="1">
    <location>
        <begin position="32"/>
        <end position="58"/>
    </location>
</feature>
<organism evidence="3 4">
    <name type="scientific">Escallonia herrerae</name>
    <dbReference type="NCBI Taxonomy" id="1293975"/>
    <lineage>
        <taxon>Eukaryota</taxon>
        <taxon>Viridiplantae</taxon>
        <taxon>Streptophyta</taxon>
        <taxon>Embryophyta</taxon>
        <taxon>Tracheophyta</taxon>
        <taxon>Spermatophyta</taxon>
        <taxon>Magnoliopsida</taxon>
        <taxon>eudicotyledons</taxon>
        <taxon>Gunneridae</taxon>
        <taxon>Pentapetalae</taxon>
        <taxon>asterids</taxon>
        <taxon>campanulids</taxon>
        <taxon>Escalloniales</taxon>
        <taxon>Escalloniaceae</taxon>
        <taxon>Escallonia</taxon>
    </lineage>
</organism>
<protein>
    <recommendedName>
        <fullName evidence="2">PARP1-like PADR1 domain-containing protein</fullName>
    </recommendedName>
</protein>
<keyword evidence="4" id="KW-1185">Reference proteome</keyword>
<gene>
    <name evidence="3" type="ORF">RJ639_005446</name>
</gene>
<feature type="region of interest" description="Disordered" evidence="1">
    <location>
        <begin position="1"/>
        <end position="75"/>
    </location>
</feature>
<feature type="compositionally biased region" description="Basic and acidic residues" evidence="1">
    <location>
        <begin position="1"/>
        <end position="10"/>
    </location>
</feature>
<dbReference type="InterPro" id="IPR049296">
    <property type="entry name" value="PARP1-like_PADR1_N"/>
</dbReference>
<feature type="domain" description="PARP1-like PADR1" evidence="2">
    <location>
        <begin position="75"/>
        <end position="118"/>
    </location>
</feature>
<dbReference type="Pfam" id="PF21728">
    <property type="entry name" value="PADR1_N"/>
    <property type="match status" value="1"/>
</dbReference>
<evidence type="ECO:0000256" key="1">
    <source>
        <dbReference type="SAM" id="MobiDB-lite"/>
    </source>
</evidence>
<dbReference type="Proteomes" id="UP001188597">
    <property type="component" value="Unassembled WGS sequence"/>
</dbReference>
<evidence type="ECO:0000259" key="2">
    <source>
        <dbReference type="Pfam" id="PF21728"/>
    </source>
</evidence>
<accession>A0AA89ATQ3</accession>
<feature type="compositionally biased region" description="Polar residues" evidence="1">
    <location>
        <begin position="59"/>
        <end position="73"/>
    </location>
</feature>
<dbReference type="EMBL" id="JAVXUP010001065">
    <property type="protein sequence ID" value="KAK3016484.1"/>
    <property type="molecule type" value="Genomic_DNA"/>
</dbReference>
<dbReference type="AlphaFoldDB" id="A0AA89ATQ3"/>
<evidence type="ECO:0000313" key="3">
    <source>
        <dbReference type="EMBL" id="KAK3016484.1"/>
    </source>
</evidence>